<dbReference type="AlphaFoldDB" id="A3LXG4"/>
<feature type="domain" description="AN1-type" evidence="6">
    <location>
        <begin position="28"/>
        <end position="74"/>
    </location>
</feature>
<keyword evidence="1" id="KW-0479">Metal-binding</keyword>
<dbReference type="STRING" id="322104.A3LXG4"/>
<dbReference type="PROSITE" id="PS51039">
    <property type="entry name" value="ZF_AN1"/>
    <property type="match status" value="1"/>
</dbReference>
<dbReference type="OMA" id="RQYCLKH"/>
<dbReference type="Pfam" id="PF25327">
    <property type="entry name" value="UBL_ZFAND1"/>
    <property type="match status" value="1"/>
</dbReference>
<dbReference type="EMBL" id="CP000500">
    <property type="protein sequence ID" value="ABN67804.2"/>
    <property type="molecule type" value="Genomic_DNA"/>
</dbReference>
<dbReference type="InterPro" id="IPR000058">
    <property type="entry name" value="Znf_AN1"/>
</dbReference>
<proteinExistence type="predicted"/>
<dbReference type="PANTHER" id="PTHR14677">
    <property type="entry name" value="ARSENITE INDUCUBLE RNA ASSOCIATED PROTEIN AIP-1-RELATED"/>
    <property type="match status" value="1"/>
</dbReference>
<dbReference type="InParanoid" id="A3LXG4"/>
<name>A3LXG4_PICST</name>
<dbReference type="InterPro" id="IPR035896">
    <property type="entry name" value="AN1-like_Znf"/>
</dbReference>
<dbReference type="eggNOG" id="KOG3183">
    <property type="taxonomic scope" value="Eukaryota"/>
</dbReference>
<gene>
    <name evidence="7" type="ORF">PICST_48928</name>
</gene>
<evidence type="ECO:0000256" key="4">
    <source>
        <dbReference type="PROSITE-ProRule" id="PRU00449"/>
    </source>
</evidence>
<dbReference type="PANTHER" id="PTHR14677:SF40">
    <property type="entry name" value="CDC48-ASSOCIATED UBIQUITIN-LIKE_ZINC FINGER PROTEIN 1"/>
    <property type="match status" value="1"/>
</dbReference>
<keyword evidence="2 4" id="KW-0863">Zinc-finger</keyword>
<evidence type="ECO:0000313" key="7">
    <source>
        <dbReference type="EMBL" id="ABN67804.2"/>
    </source>
</evidence>
<dbReference type="GeneID" id="4840359"/>
<dbReference type="HOGENOM" id="CLU_052358_2_1_1"/>
<keyword evidence="8" id="KW-1185">Reference proteome</keyword>
<accession>A3LXG4</accession>
<dbReference type="Pfam" id="PF01428">
    <property type="entry name" value="zf-AN1"/>
    <property type="match status" value="1"/>
</dbReference>
<reference evidence="7 8" key="1">
    <citation type="journal article" date="2007" name="Nat. Biotechnol.">
        <title>Genome sequence of the lignocellulose-bioconverting and xylose-fermenting yeast Pichia stipitis.</title>
        <authorList>
            <person name="Jeffries T.W."/>
            <person name="Grigoriev I.V."/>
            <person name="Grimwood J."/>
            <person name="Laplaza J.M."/>
            <person name="Aerts A."/>
            <person name="Salamov A."/>
            <person name="Schmutz J."/>
            <person name="Lindquist E."/>
            <person name="Dehal P."/>
            <person name="Shapiro H."/>
            <person name="Jin Y.S."/>
            <person name="Passoth V."/>
            <person name="Richardson P.M."/>
        </authorList>
    </citation>
    <scope>NUCLEOTIDE SEQUENCE [LARGE SCALE GENOMIC DNA]</scope>
    <source>
        <strain evidence="8">ATCC 58785 / CBS 6054 / NBRC 10063 / NRRL Y-11545</strain>
    </source>
</reference>
<dbReference type="RefSeq" id="XP_001385833.2">
    <property type="nucleotide sequence ID" value="XM_001385796.1"/>
</dbReference>
<organism evidence="7 8">
    <name type="scientific">Scheffersomyces stipitis (strain ATCC 58785 / CBS 6054 / NBRC 10063 / NRRL Y-11545)</name>
    <name type="common">Yeast</name>
    <name type="synonym">Pichia stipitis</name>
    <dbReference type="NCBI Taxonomy" id="322104"/>
    <lineage>
        <taxon>Eukaryota</taxon>
        <taxon>Fungi</taxon>
        <taxon>Dikarya</taxon>
        <taxon>Ascomycota</taxon>
        <taxon>Saccharomycotina</taxon>
        <taxon>Pichiomycetes</taxon>
        <taxon>Debaryomycetaceae</taxon>
        <taxon>Scheffersomyces</taxon>
    </lineage>
</organism>
<dbReference type="KEGG" id="pic:PICST_48928"/>
<evidence type="ECO:0000256" key="1">
    <source>
        <dbReference type="ARBA" id="ARBA00022723"/>
    </source>
</evidence>
<dbReference type="GO" id="GO:0005737">
    <property type="term" value="C:cytoplasm"/>
    <property type="evidence" value="ECO:0007669"/>
    <property type="project" value="TreeGrafter"/>
</dbReference>
<feature type="region of interest" description="Disordered" evidence="5">
    <location>
        <begin position="73"/>
        <end position="93"/>
    </location>
</feature>
<dbReference type="Gene3D" id="4.10.1110.10">
    <property type="entry name" value="AN1-like Zinc finger"/>
    <property type="match status" value="1"/>
</dbReference>
<dbReference type="GO" id="GO:0008270">
    <property type="term" value="F:zinc ion binding"/>
    <property type="evidence" value="ECO:0007669"/>
    <property type="project" value="UniProtKB-KW"/>
</dbReference>
<dbReference type="InterPro" id="IPR057358">
    <property type="entry name" value="UBL_ZFAND1-like"/>
</dbReference>
<evidence type="ECO:0000256" key="3">
    <source>
        <dbReference type="ARBA" id="ARBA00022833"/>
    </source>
</evidence>
<dbReference type="Proteomes" id="UP000002258">
    <property type="component" value="Chromosome 6"/>
</dbReference>
<keyword evidence="3" id="KW-0862">Zinc</keyword>
<evidence type="ECO:0000313" key="8">
    <source>
        <dbReference type="Proteomes" id="UP000002258"/>
    </source>
</evidence>
<protein>
    <recommendedName>
        <fullName evidence="6">AN1-type domain-containing protein</fullName>
    </recommendedName>
</protein>
<dbReference type="SMART" id="SM00154">
    <property type="entry name" value="ZnF_AN1"/>
    <property type="match status" value="1"/>
</dbReference>
<sequence>MSKATVSNSTSLFIDKSKAPSKDDQGIIDIGKNCAKCSQLDFLPFHCEFCNLTFCSNHRTLESHNCVGKDKFQTSRTGSPSYDGPSAKSLFPDNDERRRTLNQRLQNSQPKPTTILEKQFRVGDIAKKTPNAFSKFNKFLKIQREKSAASSSAISKLFSSKSKSSATSRTVELGKLRKDAKGDAKIPANDRIYIWSLYINGNSKESSGSSRESDEFSRINVEKDRKPIFVSKNWVVGRALDSIADNLKIPNINNSTNKSEEKLNIFKLDEEVPVHVQNNIKSISAFKNGDIIYLVRGTI</sequence>
<evidence type="ECO:0000256" key="2">
    <source>
        <dbReference type="ARBA" id="ARBA00022771"/>
    </source>
</evidence>
<dbReference type="FunCoup" id="A3LXG4">
    <property type="interactions" value="230"/>
</dbReference>
<evidence type="ECO:0000256" key="5">
    <source>
        <dbReference type="SAM" id="MobiDB-lite"/>
    </source>
</evidence>
<dbReference type="OrthoDB" id="431929at2759"/>
<evidence type="ECO:0000259" key="6">
    <source>
        <dbReference type="PROSITE" id="PS51039"/>
    </source>
</evidence>
<dbReference type="SUPFAM" id="SSF118310">
    <property type="entry name" value="AN1-like Zinc finger"/>
    <property type="match status" value="1"/>
</dbReference>